<feature type="domain" description="Tape measure protein N-terminal" evidence="3">
    <location>
        <begin position="223"/>
        <end position="413"/>
    </location>
</feature>
<feature type="coiled-coil region" evidence="1">
    <location>
        <begin position="1196"/>
        <end position="1269"/>
    </location>
</feature>
<dbReference type="Proteomes" id="UP000255279">
    <property type="component" value="Unassembled WGS sequence"/>
</dbReference>
<sequence length="1556" mass="164964">MEQVSRLSIVIDTKNAEQQIKSLKAELGGISKSAKSAADGLGALNKTKDLPKMLSDATKKAKAFHASLKAVDGKNLNSTKNAVNALSSAMERLGKHSKGNLTKTLSTALKDGNKYADGFGKSIDKAAQSLGLFVQNSHKAASAVQKLNSSLKQAGFAGFAKDVSKTKKELDGIVGTLPKVKGATEALADSNKKASKETHVLEKAYSTLKSAMAGFMAFNALHSVLATSDAMQTLSSQIRVATKSSEEHAAAMQAVREIANANGTALSAVGELYTANTRALSQLGKSQVEIVQFTSNLTRAMAVGGGSAEGQAAAIVQLGQALASGALRGDEFNSVSEQAPEIMSLLASHLKVTTGELKEMASKGKITASVLYDAVANATDELAEKFGKMPFTIAQSRQVLKNEWDMMVGEFMNGTSGISSAISQAILAIGTNLQSIVTIGAGAAVVFGGQYAASMLAAKLGVSSLTGALVGKASALATSTAQNIADAYSQKTLTAATVQLTAAKSALSSVTSALSSVTGAAVWTGLEFWAMTHKTTTGVLAWTRSTLTLSNAKAVLSTAISTSVATVNGWRMATASAVSSGIAYAKSLTTVSGAKQAMATAGTLAVRGIMATASAMKTASVASVTYTARLVTANATKRAMVGTATLLGRGITTLGGAFKSVGAIIMAHPLMMIGGIIATIAVRTMGLEKAMESLSDAFGVAAELLGQLVDWGIKGFDSLWGAAGDFLSSFGIGSKDTCGSASSYFGEMFAGTKGGFVGVMQVAASVLDRMIGAVYGFTDYAITGFVNFGTRVKNVFVDIAQTIEGFFNGLINGAISQLNGVIGTINAGRALLGWDPINTISEVNVTAGLTKGQIINNQYVNNYNGNFLRNKMDGAIEINETKKEQQAKLNNQGGGGSVGSGSNDKDGKGGKKDGKGGKGGKKDGKGGKGGSKSLLKAEVAKAILWGANELGIDPNHLASVISFETGGTFSTNARNPGSSATGLIQFMEDADGKKDDKYYGMTRDQFGALSHMEQMKYVVQFFRAKGLKAGASIGDVYDAVTGYGYRAGTKAYNQNKVWDANKDGYIAKGESVKSGAFKAHMKNFFPNGGNMQDLGEAMTEQAKLAIEQARKEREQAAVRLGIVQSFYSERAKLDDEYLAKHEAITNAGFGEMTQHYLDLAKEEYQTKLGLWELEQDRKMQAATEWQQSEEERIRANAELERRAVMLTAEMSQELRTASIEKINHAEMMALEQVARAYQAELENLTQDSRSELENLLLSYERKRDEINSRTDLSSTQKLEMIEAVNANQNQSVFKLQEDKRNQVSGLWHEIMGTSELNQIDVQMRNRKEIIDEALKNEVISWQEHQTMMQAINEQAGRARNNMVLDQMGEMAGNMTSIMGNIVGENSKAYRAMFAMEKGFAIAKAIIAMNNAIANGGMSLPFPANLGAMATIASNMAGIVANIRAVQMPIGQAHDGIMSVPKSGTWNLEKGERVLPRHTAKALDAKLDSMGSGGGRAVNVTVHNYSGEPTKVETDANGDIRLIVGEELNKQLPQHVNNPNSEFNRSLKNNYQLQRRL</sequence>
<evidence type="ECO:0000313" key="5">
    <source>
        <dbReference type="EMBL" id="STZ14057.1"/>
    </source>
</evidence>
<dbReference type="OrthoDB" id="6174294at2"/>
<reference evidence="4 6" key="1">
    <citation type="submission" date="2017-02" db="EMBL/GenBank/DDBJ databases">
        <title>Draft genome sequence of Moraxella caviae CCUG 355 type strain.</title>
        <authorList>
            <person name="Engstrom-Jakobsson H."/>
            <person name="Salva-Serra F."/>
            <person name="Thorell K."/>
            <person name="Gonzales-Siles L."/>
            <person name="Karlsson R."/>
            <person name="Boulund F."/>
            <person name="Engstrand L."/>
            <person name="Moore E."/>
        </authorList>
    </citation>
    <scope>NUCLEOTIDE SEQUENCE [LARGE SCALE GENOMIC DNA]</scope>
    <source>
        <strain evidence="4 6">CCUG 355</strain>
    </source>
</reference>
<dbReference type="NCBIfam" id="TIGR02675">
    <property type="entry name" value="tape_meas_nterm"/>
    <property type="match status" value="1"/>
</dbReference>
<keyword evidence="6" id="KW-1185">Reference proteome</keyword>
<dbReference type="EMBL" id="MUXU01000078">
    <property type="protein sequence ID" value="OOR87276.1"/>
    <property type="molecule type" value="Genomic_DNA"/>
</dbReference>
<keyword evidence="1" id="KW-0175">Coiled coil</keyword>
<gene>
    <name evidence="4" type="ORF">B0181_10525</name>
    <name evidence="5" type="ORF">NCTC10293_01646</name>
</gene>
<reference evidence="5 7" key="2">
    <citation type="submission" date="2018-06" db="EMBL/GenBank/DDBJ databases">
        <authorList>
            <consortium name="Pathogen Informatics"/>
            <person name="Doyle S."/>
        </authorList>
    </citation>
    <scope>NUCLEOTIDE SEQUENCE [LARGE SCALE GENOMIC DNA]</scope>
    <source>
        <strain evidence="5 7">NCTC10293</strain>
    </source>
</reference>
<proteinExistence type="predicted"/>
<feature type="region of interest" description="Disordered" evidence="2">
    <location>
        <begin position="1532"/>
        <end position="1556"/>
    </location>
</feature>
<organism evidence="4 6">
    <name type="scientific">Moraxella caviae</name>
    <dbReference type="NCBI Taxonomy" id="34060"/>
    <lineage>
        <taxon>Bacteria</taxon>
        <taxon>Pseudomonadati</taxon>
        <taxon>Pseudomonadota</taxon>
        <taxon>Gammaproteobacteria</taxon>
        <taxon>Moraxellales</taxon>
        <taxon>Moraxellaceae</taxon>
        <taxon>Moraxella</taxon>
    </lineage>
</organism>
<evidence type="ECO:0000256" key="2">
    <source>
        <dbReference type="SAM" id="MobiDB-lite"/>
    </source>
</evidence>
<dbReference type="Proteomes" id="UP000190435">
    <property type="component" value="Unassembled WGS sequence"/>
</dbReference>
<evidence type="ECO:0000313" key="6">
    <source>
        <dbReference type="Proteomes" id="UP000190435"/>
    </source>
</evidence>
<evidence type="ECO:0000259" key="3">
    <source>
        <dbReference type="Pfam" id="PF20155"/>
    </source>
</evidence>
<dbReference type="Gene3D" id="1.10.530.10">
    <property type="match status" value="1"/>
</dbReference>
<protein>
    <submittedName>
        <fullName evidence="5">Phage-related minor tail protein</fullName>
    </submittedName>
</protein>
<feature type="region of interest" description="Disordered" evidence="2">
    <location>
        <begin position="888"/>
        <end position="932"/>
    </location>
</feature>
<accession>A0A1S9ZUT8</accession>
<dbReference type="STRING" id="34060.B0181_10525"/>
<dbReference type="InterPro" id="IPR013491">
    <property type="entry name" value="Tape_meas_N"/>
</dbReference>
<evidence type="ECO:0000313" key="7">
    <source>
        <dbReference type="Proteomes" id="UP000255279"/>
    </source>
</evidence>
<dbReference type="RefSeq" id="WP_078277446.1">
    <property type="nucleotide sequence ID" value="NZ_MUXU01000078.1"/>
</dbReference>
<name>A0A1S9ZUT8_9GAMM</name>
<dbReference type="EMBL" id="UGQE01000004">
    <property type="protein sequence ID" value="STZ14057.1"/>
    <property type="molecule type" value="Genomic_DNA"/>
</dbReference>
<evidence type="ECO:0000313" key="4">
    <source>
        <dbReference type="EMBL" id="OOR87276.1"/>
    </source>
</evidence>
<dbReference type="Pfam" id="PF20155">
    <property type="entry name" value="TMP_3"/>
    <property type="match status" value="1"/>
</dbReference>
<feature type="compositionally biased region" description="Basic and acidic residues" evidence="2">
    <location>
        <begin position="903"/>
        <end position="926"/>
    </location>
</feature>
<evidence type="ECO:0000256" key="1">
    <source>
        <dbReference type="SAM" id="Coils"/>
    </source>
</evidence>